<feature type="transmembrane region" description="Helical" evidence="1">
    <location>
        <begin position="324"/>
        <end position="340"/>
    </location>
</feature>
<protein>
    <submittedName>
        <fullName evidence="2">DUF2142 domain-containing protein</fullName>
    </submittedName>
</protein>
<dbReference type="InterPro" id="IPR018674">
    <property type="entry name" value="DUF2142_membrane"/>
</dbReference>
<evidence type="ECO:0000313" key="2">
    <source>
        <dbReference type="EMBL" id="NLZ24724.1"/>
    </source>
</evidence>
<comment type="caution">
    <text evidence="2">The sequence shown here is derived from an EMBL/GenBank/DDBJ whole genome shotgun (WGS) entry which is preliminary data.</text>
</comment>
<accession>A0A847VE05</accession>
<keyword evidence="1" id="KW-0812">Transmembrane</keyword>
<evidence type="ECO:0000313" key="3">
    <source>
        <dbReference type="Proteomes" id="UP000564033"/>
    </source>
</evidence>
<reference evidence="2 3" key="1">
    <citation type="journal article" date="2020" name="Biotechnol. Biofuels">
        <title>New insights from the biogas microbiome by comprehensive genome-resolved metagenomics of nearly 1600 species originating from multiple anaerobic digesters.</title>
        <authorList>
            <person name="Campanaro S."/>
            <person name="Treu L."/>
            <person name="Rodriguez-R L.M."/>
            <person name="Kovalovszki A."/>
            <person name="Ziels R.M."/>
            <person name="Maus I."/>
            <person name="Zhu X."/>
            <person name="Kougias P.G."/>
            <person name="Basile A."/>
            <person name="Luo G."/>
            <person name="Schluter A."/>
            <person name="Konstantinidis K.T."/>
            <person name="Angelidaki I."/>
        </authorList>
    </citation>
    <scope>NUCLEOTIDE SEQUENCE [LARGE SCALE GENOMIC DNA]</scope>
    <source>
        <strain evidence="2">AS19jrsBPTG_9</strain>
    </source>
</reference>
<dbReference type="AlphaFoldDB" id="A0A847VE05"/>
<proteinExistence type="predicted"/>
<feature type="transmembrane region" description="Helical" evidence="1">
    <location>
        <begin position="269"/>
        <end position="292"/>
    </location>
</feature>
<gene>
    <name evidence="2" type="ORF">GX888_03215</name>
</gene>
<dbReference type="Proteomes" id="UP000564033">
    <property type="component" value="Unassembled WGS sequence"/>
</dbReference>
<sequence length="596" mass="68857">MQEIDISEDNITYKNFTLENNKFKAIQENPSIIIDLQGRYVEKFNYKYEIDDNVDVEVVLIERNAYGDPQEVTSSDRLLTDINISSQSIRNYVYTIELKFQSNELVIHDLQIDNRTKLNSYLFLIIFITGLIILISFLFRKQIFKKTENVFLLVATTTGLLFILLLPNRLGLSWDDQIHFQYIYSLSQKGMVKWTQSPFHLIDRVSTNNFSFLNTPEERAEARKFLNTNHDYSKAVAVLEKKNFFDYTKLAYYPLALTFRTADSLGLPFTISLVLSKLANLLIYVITIYFAIKITPIFKKGFTYIALLPGPMFLATQFSCDPLITAFFFLAIAVLLKMILEEKPVTWRELLLFIVSIVIAASPKGVYIISLLLLPLLPREKFKDNKQRNWISIIVVIVFLLVLSSFLLPRISGSTPFTDTRGGDTDSIKQILLIKEQPLSFLRIFSKNMFTEFSYKFIGIGTIGHFAYVGAITSFNLYYLSLFFLSFFVITDTYNQDSQKHIPIKIKVAMVFVILSIISSIWAILYLSFTPTRETTINGVQGRYFIPLLPLLFLIINSYYIKTKIPEKTYNWILLISTTFLLIGSISTMILRPYCF</sequence>
<feature type="transmembrane region" description="Helical" evidence="1">
    <location>
        <begin position="477"/>
        <end position="494"/>
    </location>
</feature>
<feature type="transmembrane region" description="Helical" evidence="1">
    <location>
        <begin position="120"/>
        <end position="138"/>
    </location>
</feature>
<organism evidence="2 3">
    <name type="scientific">Candidatus Dojkabacteria bacterium</name>
    <dbReference type="NCBI Taxonomy" id="2099670"/>
    <lineage>
        <taxon>Bacteria</taxon>
        <taxon>Candidatus Dojkabacteria</taxon>
    </lineage>
</organism>
<feature type="transmembrane region" description="Helical" evidence="1">
    <location>
        <begin position="572"/>
        <end position="591"/>
    </location>
</feature>
<feature type="transmembrane region" description="Helical" evidence="1">
    <location>
        <begin position="150"/>
        <end position="167"/>
    </location>
</feature>
<feature type="transmembrane region" description="Helical" evidence="1">
    <location>
        <begin position="541"/>
        <end position="560"/>
    </location>
</feature>
<evidence type="ECO:0000256" key="1">
    <source>
        <dbReference type="SAM" id="Phobius"/>
    </source>
</evidence>
<dbReference type="EMBL" id="JAAZIL010000081">
    <property type="protein sequence ID" value="NLZ24724.1"/>
    <property type="molecule type" value="Genomic_DNA"/>
</dbReference>
<name>A0A847VE05_9BACT</name>
<feature type="transmembrane region" description="Helical" evidence="1">
    <location>
        <begin position="352"/>
        <end position="377"/>
    </location>
</feature>
<keyword evidence="1" id="KW-1133">Transmembrane helix</keyword>
<keyword evidence="1" id="KW-0472">Membrane</keyword>
<feature type="transmembrane region" description="Helical" evidence="1">
    <location>
        <begin position="506"/>
        <end position="529"/>
    </location>
</feature>
<dbReference type="Pfam" id="PF09913">
    <property type="entry name" value="DUF2142"/>
    <property type="match status" value="1"/>
</dbReference>
<feature type="transmembrane region" description="Helical" evidence="1">
    <location>
        <begin position="389"/>
        <end position="408"/>
    </location>
</feature>